<dbReference type="AlphaFoldDB" id="A0A7X6SUY0"/>
<sequence>MTTRTVFYSFHYERDVHRVQQVRNINAIQGAPLFGAQEWEKVRQQSHAAIEKWIDDQMSHKRAVVVLIGQETASRPWVRYEIEKAWKMNKPMVGVYIHGLASLPAGSTDRKGKNPFDVALGVNSIPTFDPTESGLFGTIDSKATYANLSRNLEYYVSQAKRKNGW</sequence>
<dbReference type="SUPFAM" id="SSF52206">
    <property type="entry name" value="Hypothetical protein MTH538"/>
    <property type="match status" value="1"/>
</dbReference>
<dbReference type="Proteomes" id="UP000557899">
    <property type="component" value="Unassembled WGS sequence"/>
</dbReference>
<feature type="domain" description="Thoeris protein ThsB TIR-like" evidence="1">
    <location>
        <begin position="7"/>
        <end position="100"/>
    </location>
</feature>
<evidence type="ECO:0000313" key="3">
    <source>
        <dbReference type="Proteomes" id="UP000557899"/>
    </source>
</evidence>
<dbReference type="Gene3D" id="3.40.50.9200">
    <property type="entry name" value="Hypothetical protein MTH538"/>
    <property type="match status" value="1"/>
</dbReference>
<evidence type="ECO:0000259" key="1">
    <source>
        <dbReference type="Pfam" id="PF08937"/>
    </source>
</evidence>
<dbReference type="EMBL" id="JAAZHI010000096">
    <property type="protein sequence ID" value="NLA55564.1"/>
    <property type="molecule type" value="Genomic_DNA"/>
</dbReference>
<dbReference type="InterPro" id="IPR036490">
    <property type="entry name" value="ThsB_TIR-like_sf"/>
</dbReference>
<organism evidence="2 3">
    <name type="scientific">Corynebacterium humireducens</name>
    <dbReference type="NCBI Taxonomy" id="1223514"/>
    <lineage>
        <taxon>Bacteria</taxon>
        <taxon>Bacillati</taxon>
        <taxon>Actinomycetota</taxon>
        <taxon>Actinomycetes</taxon>
        <taxon>Mycobacteriales</taxon>
        <taxon>Corynebacteriaceae</taxon>
        <taxon>Corynebacterium</taxon>
    </lineage>
</organism>
<dbReference type="Pfam" id="PF08937">
    <property type="entry name" value="ThsB_TIR"/>
    <property type="match status" value="1"/>
</dbReference>
<name>A0A7X6SUY0_9CORY</name>
<gene>
    <name evidence="2" type="ORF">GX859_04580</name>
</gene>
<reference evidence="2 3" key="1">
    <citation type="journal article" date="2020" name="Biotechnol. Biofuels">
        <title>New insights from the biogas microbiome by comprehensive genome-resolved metagenomics of nearly 1600 species originating from multiple anaerobic digesters.</title>
        <authorList>
            <person name="Campanaro S."/>
            <person name="Treu L."/>
            <person name="Rodriguez-R L.M."/>
            <person name="Kovalovszki A."/>
            <person name="Ziels R.M."/>
            <person name="Maus I."/>
            <person name="Zhu X."/>
            <person name="Kougias P.G."/>
            <person name="Basile A."/>
            <person name="Luo G."/>
            <person name="Schluter A."/>
            <person name="Konstantinidis K.T."/>
            <person name="Angelidaki I."/>
        </authorList>
    </citation>
    <scope>NUCLEOTIDE SEQUENCE [LARGE SCALE GENOMIC DNA]</scope>
    <source>
        <strain evidence="2">AS15tlH2ME_198</strain>
    </source>
</reference>
<proteinExistence type="predicted"/>
<dbReference type="InterPro" id="IPR015032">
    <property type="entry name" value="ThsB__TIR-like_domain"/>
</dbReference>
<accession>A0A7X6SUY0</accession>
<evidence type="ECO:0000313" key="2">
    <source>
        <dbReference type="EMBL" id="NLA55564.1"/>
    </source>
</evidence>
<protein>
    <submittedName>
        <fullName evidence="2">TIR domain-containing protein</fullName>
    </submittedName>
</protein>
<comment type="caution">
    <text evidence="2">The sequence shown here is derived from an EMBL/GenBank/DDBJ whole genome shotgun (WGS) entry which is preliminary data.</text>
</comment>